<dbReference type="SMART" id="SM00986">
    <property type="entry name" value="UDG"/>
    <property type="match status" value="1"/>
</dbReference>
<reference evidence="2 3" key="1">
    <citation type="submission" date="2020-08" db="EMBL/GenBank/DDBJ databases">
        <authorList>
            <person name="Liu C."/>
            <person name="Sun Q."/>
        </authorList>
    </citation>
    <scope>NUCLEOTIDE SEQUENCE [LARGE SCALE GENOMIC DNA]</scope>
    <source>
        <strain evidence="2 3">NSJ-61</strain>
    </source>
</reference>
<gene>
    <name evidence="2" type="ORF">H9Q80_14420</name>
</gene>
<dbReference type="InterPro" id="IPR047124">
    <property type="entry name" value="HI_0220.2"/>
</dbReference>
<evidence type="ECO:0000259" key="1">
    <source>
        <dbReference type="SMART" id="SM00986"/>
    </source>
</evidence>
<dbReference type="SMART" id="SM00987">
    <property type="entry name" value="UreE_C"/>
    <property type="match status" value="1"/>
</dbReference>
<feature type="domain" description="Uracil-DNA glycosylase-like" evidence="1">
    <location>
        <begin position="28"/>
        <end position="184"/>
    </location>
</feature>
<evidence type="ECO:0000313" key="3">
    <source>
        <dbReference type="Proteomes" id="UP000515856"/>
    </source>
</evidence>
<sequence length="192" mass="22583">MKKLDNLKKDILSCKVCKDIFEHDPNPIFQGNEHSHIFQIGQAPSRTVMETGKPFNDASGKKLLNDWYQITREQFYDPDNFYIASIARCYPGKAKRTGDNPPPISCAKRFLNKELELIEPDLYIIIGAYAAKWVFPDTDFTTLVFQNHFFHKKPLYVLPHPSPLNRKWLKDHPEFEKQRILEIREKIHDILR</sequence>
<keyword evidence="3" id="KW-1185">Reference proteome</keyword>
<dbReference type="RefSeq" id="WP_117454144.1">
    <property type="nucleotide sequence ID" value="NZ_CP060636.1"/>
</dbReference>
<dbReference type="Gene3D" id="3.40.470.10">
    <property type="entry name" value="Uracil-DNA glycosylase-like domain"/>
    <property type="match status" value="1"/>
</dbReference>
<proteinExistence type="predicted"/>
<dbReference type="InterPro" id="IPR036895">
    <property type="entry name" value="Uracil-DNA_glycosylase-like_sf"/>
</dbReference>
<name>A0A7G9GKV3_9FIRM</name>
<dbReference type="Proteomes" id="UP000515856">
    <property type="component" value="Chromosome"/>
</dbReference>
<protein>
    <submittedName>
        <fullName evidence="2">Uracil-DNA glycosylase family protein</fullName>
    </submittedName>
</protein>
<dbReference type="InterPro" id="IPR005122">
    <property type="entry name" value="Uracil-DNA_glycosylase-like"/>
</dbReference>
<dbReference type="SUPFAM" id="SSF52141">
    <property type="entry name" value="Uracil-DNA glycosylase-like"/>
    <property type="match status" value="1"/>
</dbReference>
<dbReference type="EMBL" id="CP060636">
    <property type="protein sequence ID" value="QNM11435.1"/>
    <property type="molecule type" value="Genomic_DNA"/>
</dbReference>
<dbReference type="KEGG" id="ehn:H9Q80_14420"/>
<dbReference type="CDD" id="cd10033">
    <property type="entry name" value="UDG_like"/>
    <property type="match status" value="1"/>
</dbReference>
<dbReference type="AlphaFoldDB" id="A0A7G9GKV3"/>
<evidence type="ECO:0000313" key="2">
    <source>
        <dbReference type="EMBL" id="QNM11435.1"/>
    </source>
</evidence>
<dbReference type="PANTHER" id="PTHR42160:SF1">
    <property type="entry name" value="URACIL-DNA GLYCOSYLASE SUPERFAMILY PROTEIN"/>
    <property type="match status" value="1"/>
</dbReference>
<dbReference type="Pfam" id="PF03167">
    <property type="entry name" value="UDG"/>
    <property type="match status" value="1"/>
</dbReference>
<organism evidence="2 3">
    <name type="scientific">[Eubacterium] hominis</name>
    <dbReference type="NCBI Taxonomy" id="2764325"/>
    <lineage>
        <taxon>Bacteria</taxon>
        <taxon>Bacillati</taxon>
        <taxon>Bacillota</taxon>
        <taxon>Erysipelotrichia</taxon>
        <taxon>Erysipelotrichales</taxon>
        <taxon>Erysipelotrichaceae</taxon>
        <taxon>Amedibacillus</taxon>
    </lineage>
</organism>
<dbReference type="PANTHER" id="PTHR42160">
    <property type="entry name" value="URACIL-DNA GLYCOSYLASE SUPERFAMILY PROTEIN"/>
    <property type="match status" value="1"/>
</dbReference>
<accession>A0A7G9GKV3</accession>